<evidence type="ECO:0000256" key="12">
    <source>
        <dbReference type="ARBA" id="ARBA00023128"/>
    </source>
</evidence>
<organism evidence="17">
    <name type="scientific">Protochauliodes sp</name>
    <dbReference type="NCBI Taxonomy" id="2900214"/>
    <lineage>
        <taxon>Eukaryota</taxon>
        <taxon>Metazoa</taxon>
        <taxon>Ecdysozoa</taxon>
        <taxon>Arthropoda</taxon>
        <taxon>Hexapoda</taxon>
        <taxon>Insecta</taxon>
        <taxon>Pterygota</taxon>
        <taxon>Neoptera</taxon>
        <taxon>Endopterygota</taxon>
        <taxon>Megaloptera</taxon>
        <taxon>Corydalidae</taxon>
        <taxon>Chauliodinae</taxon>
        <taxon>Protochauliodes</taxon>
    </lineage>
</organism>
<evidence type="ECO:0000256" key="4">
    <source>
        <dbReference type="ARBA" id="ARBA00021095"/>
    </source>
</evidence>
<keyword evidence="6" id="KW-0679">Respiratory chain</keyword>
<evidence type="ECO:0000256" key="16">
    <source>
        <dbReference type="SAM" id="Phobius"/>
    </source>
</evidence>
<feature type="transmembrane region" description="Helical" evidence="16">
    <location>
        <begin position="85"/>
        <end position="109"/>
    </location>
</feature>
<evidence type="ECO:0000256" key="7">
    <source>
        <dbReference type="ARBA" id="ARBA00022692"/>
    </source>
</evidence>
<geneLocation type="mitochondrion" evidence="17"/>
<dbReference type="EC" id="7.1.1.2" evidence="3"/>
<evidence type="ECO:0000256" key="3">
    <source>
        <dbReference type="ARBA" id="ARBA00012944"/>
    </source>
</evidence>
<comment type="subcellular location">
    <subcellularLocation>
        <location evidence="1">Mitochondrion membrane</location>
        <topology evidence="1">Multi-pass membrane protein</topology>
    </subcellularLocation>
</comment>
<evidence type="ECO:0000256" key="13">
    <source>
        <dbReference type="ARBA" id="ARBA00023136"/>
    </source>
</evidence>
<comment type="similarity">
    <text evidence="2">Belongs to the complex I subunit 6 family.</text>
</comment>
<keyword evidence="11" id="KW-0520">NAD</keyword>
<protein>
    <recommendedName>
        <fullName evidence="4">NADH-ubiquinone oxidoreductase chain 6</fullName>
        <ecNumber evidence="3">7.1.1.2</ecNumber>
    </recommendedName>
    <alternativeName>
        <fullName evidence="14">NADH dehydrogenase subunit 6</fullName>
    </alternativeName>
</protein>
<dbReference type="GO" id="GO:0031966">
    <property type="term" value="C:mitochondrial membrane"/>
    <property type="evidence" value="ECO:0007669"/>
    <property type="project" value="UniProtKB-SubCell"/>
</dbReference>
<evidence type="ECO:0000256" key="5">
    <source>
        <dbReference type="ARBA" id="ARBA00022448"/>
    </source>
</evidence>
<evidence type="ECO:0000256" key="9">
    <source>
        <dbReference type="ARBA" id="ARBA00022982"/>
    </source>
</evidence>
<keyword evidence="8" id="KW-1278">Translocase</keyword>
<comment type="catalytic activity">
    <reaction evidence="15">
        <text>a ubiquinone + NADH + 5 H(+)(in) = a ubiquinol + NAD(+) + 4 H(+)(out)</text>
        <dbReference type="Rhea" id="RHEA:29091"/>
        <dbReference type="Rhea" id="RHEA-COMP:9565"/>
        <dbReference type="Rhea" id="RHEA-COMP:9566"/>
        <dbReference type="ChEBI" id="CHEBI:15378"/>
        <dbReference type="ChEBI" id="CHEBI:16389"/>
        <dbReference type="ChEBI" id="CHEBI:17976"/>
        <dbReference type="ChEBI" id="CHEBI:57540"/>
        <dbReference type="ChEBI" id="CHEBI:57945"/>
        <dbReference type="EC" id="7.1.1.2"/>
    </reaction>
</comment>
<evidence type="ECO:0000256" key="6">
    <source>
        <dbReference type="ARBA" id="ARBA00022660"/>
    </source>
</evidence>
<dbReference type="GO" id="GO:0008137">
    <property type="term" value="F:NADH dehydrogenase (ubiquinone) activity"/>
    <property type="evidence" value="ECO:0007669"/>
    <property type="project" value="UniProtKB-EC"/>
</dbReference>
<dbReference type="InterPro" id="IPR050269">
    <property type="entry name" value="ComplexI_Subunit6"/>
</dbReference>
<feature type="transmembrane region" description="Helical" evidence="16">
    <location>
        <begin position="140"/>
        <end position="161"/>
    </location>
</feature>
<evidence type="ECO:0000256" key="15">
    <source>
        <dbReference type="ARBA" id="ARBA00049551"/>
    </source>
</evidence>
<keyword evidence="5" id="KW-0813">Transport</keyword>
<feature type="transmembrane region" description="Helical" evidence="16">
    <location>
        <begin position="50"/>
        <end position="73"/>
    </location>
</feature>
<keyword evidence="12 17" id="KW-0496">Mitochondrion</keyword>
<reference evidence="17" key="1">
    <citation type="journal article" date="2021" name="Cladistics">
        <title>Similar pattern, different paths: tracing the biogeographical history of Megaloptera (Insecta: Neuropterida) using mitochondrial phylogenomics.</title>
        <authorList>
            <person name="Jiang Y."/>
            <person name="Yue L."/>
            <person name="Yang F."/>
            <person name="Gillung J.P."/>
            <person name="Winterton S.L."/>
            <person name="Price B.W."/>
            <person name="Contreras-Ramos A."/>
            <person name="Hayashi F."/>
            <person name="Aspoeck U."/>
            <person name="Aspoeck H."/>
            <person name="Yeates D.K."/>
            <person name="Yang D."/>
            <person name="Liu X."/>
        </authorList>
    </citation>
    <scope>NUCLEOTIDE SEQUENCE</scope>
    <source>
        <strain evidence="17">L002</strain>
    </source>
</reference>
<name>A0A8K2ATI4_9NEOP</name>
<feature type="transmembrane region" description="Helical" evidence="16">
    <location>
        <begin position="21"/>
        <end position="44"/>
    </location>
</feature>
<keyword evidence="9" id="KW-0249">Electron transport</keyword>
<keyword evidence="13 16" id="KW-0472">Membrane</keyword>
<evidence type="ECO:0000256" key="8">
    <source>
        <dbReference type="ARBA" id="ARBA00022967"/>
    </source>
</evidence>
<proteinExistence type="inferred from homology"/>
<dbReference type="AlphaFoldDB" id="A0A8K2ATI4"/>
<evidence type="ECO:0000256" key="2">
    <source>
        <dbReference type="ARBA" id="ARBA00005698"/>
    </source>
</evidence>
<dbReference type="PANTHER" id="PTHR11435:SF1">
    <property type="entry name" value="NADH-UBIQUINONE OXIDOREDUCTASE CHAIN 6"/>
    <property type="match status" value="1"/>
</dbReference>
<dbReference type="PANTHER" id="PTHR11435">
    <property type="entry name" value="NADH UBIQUINONE OXIDOREDUCTASE SUBUNIT ND6"/>
    <property type="match status" value="1"/>
</dbReference>
<evidence type="ECO:0000256" key="11">
    <source>
        <dbReference type="ARBA" id="ARBA00023027"/>
    </source>
</evidence>
<sequence length="173" mass="20267">MSFTMISIINFLMSWNFTQMNHPLAMGLVLLIQTTLISIISGNIMKTFWFAYLLFLIMLGGMLVLFIYMTSLASNEKFSFSMNNLLFNSFILMILTLIFMFSDNFIMIINNLNIDMNFMNNFITIKENHLDLIKLYNYPIMNITLLLVNYLFLTLIIVVKITNINYGPLRQFN</sequence>
<evidence type="ECO:0000256" key="10">
    <source>
        <dbReference type="ARBA" id="ARBA00022989"/>
    </source>
</evidence>
<accession>A0A8K2ATI4</accession>
<keyword evidence="7 16" id="KW-0812">Transmembrane</keyword>
<dbReference type="EMBL" id="MW642332">
    <property type="protein sequence ID" value="UFZ13931.1"/>
    <property type="molecule type" value="Genomic_DNA"/>
</dbReference>
<keyword evidence="10 16" id="KW-1133">Transmembrane helix</keyword>
<evidence type="ECO:0000256" key="1">
    <source>
        <dbReference type="ARBA" id="ARBA00004225"/>
    </source>
</evidence>
<gene>
    <name evidence="17" type="primary">nad6</name>
</gene>
<evidence type="ECO:0000313" key="17">
    <source>
        <dbReference type="EMBL" id="UFZ13931.1"/>
    </source>
</evidence>
<evidence type="ECO:0000256" key="14">
    <source>
        <dbReference type="ARBA" id="ARBA00031019"/>
    </source>
</evidence>